<evidence type="ECO:0000259" key="5">
    <source>
        <dbReference type="PROSITE" id="PS51034"/>
    </source>
</evidence>
<dbReference type="AlphaFoldDB" id="A0ABD1IUV6"/>
<dbReference type="InterPro" id="IPR055356">
    <property type="entry name" value="ZP-N"/>
</dbReference>
<evidence type="ECO:0000256" key="2">
    <source>
        <dbReference type="ARBA" id="ARBA00023157"/>
    </source>
</evidence>
<evidence type="ECO:0000256" key="3">
    <source>
        <dbReference type="ARBA" id="ARBA00023180"/>
    </source>
</evidence>
<reference evidence="6 7" key="1">
    <citation type="submission" date="2024-09" db="EMBL/GenBank/DDBJ databases">
        <title>A chromosome-level genome assembly of Gray's grenadier anchovy, Coilia grayii.</title>
        <authorList>
            <person name="Fu Z."/>
        </authorList>
    </citation>
    <scope>NUCLEOTIDE SEQUENCE [LARGE SCALE GENOMIC DNA]</scope>
    <source>
        <strain evidence="6">G4</strain>
        <tissue evidence="6">Muscle</tissue>
    </source>
</reference>
<dbReference type="Pfam" id="PF23344">
    <property type="entry name" value="ZP-N"/>
    <property type="match status" value="1"/>
</dbReference>
<dbReference type="Gene3D" id="2.60.40.4100">
    <property type="entry name" value="Zona pellucida, ZP-C domain"/>
    <property type="match status" value="1"/>
</dbReference>
<evidence type="ECO:0000256" key="4">
    <source>
        <dbReference type="SAM" id="Phobius"/>
    </source>
</evidence>
<proteinExistence type="predicted"/>
<dbReference type="PANTHER" id="PTHR14002:SF59">
    <property type="entry name" value="CUB AND ZONA PELLUCIDA-LIKE DOMAIN-CONTAINING PROTEIN 1-RELATED"/>
    <property type="match status" value="1"/>
</dbReference>
<protein>
    <recommendedName>
        <fullName evidence="5">ZP domain-containing protein</fullName>
    </recommendedName>
</protein>
<sequence>MTLQPEDVRIGDSTCEVTANDTHLLATIALGDCGTIMEDDGVYLIFSNEIVSYNDTSAIVVREPLVDVEFSCRYLKQQNLTVGFLGHRPPVNFTQKGFGTFTMKFEFYDSDDFTTAKDPMNYPLEFDLGEMMYMQIESFSSIPNTALFAESCKATPTDNPHDSRVYPIISNGCEVDPTVTIYSNQDFPAVQFSMQAFKFIGLHDQVFITCSVILCKSGVASSSCSTGCIPRVRREASKQGDGADYATMLEHSSGSETHTLASDGHLTSYWQHRVSKRDAPVQTSSHFISQGPLRLRQAGDIGVNEVEVARELDPNMMLTVACVLAVTAMACGAALYRTRSQRVPYQSMAP</sequence>
<dbReference type="InterPro" id="IPR048290">
    <property type="entry name" value="ZP_chr"/>
</dbReference>
<feature type="domain" description="ZP" evidence="5">
    <location>
        <begin position="1"/>
        <end position="231"/>
    </location>
</feature>
<organism evidence="6 7">
    <name type="scientific">Coilia grayii</name>
    <name type="common">Gray's grenadier anchovy</name>
    <dbReference type="NCBI Taxonomy" id="363190"/>
    <lineage>
        <taxon>Eukaryota</taxon>
        <taxon>Metazoa</taxon>
        <taxon>Chordata</taxon>
        <taxon>Craniata</taxon>
        <taxon>Vertebrata</taxon>
        <taxon>Euteleostomi</taxon>
        <taxon>Actinopterygii</taxon>
        <taxon>Neopterygii</taxon>
        <taxon>Teleostei</taxon>
        <taxon>Clupei</taxon>
        <taxon>Clupeiformes</taxon>
        <taxon>Clupeoidei</taxon>
        <taxon>Engraulidae</taxon>
        <taxon>Coilinae</taxon>
        <taxon>Coilia</taxon>
    </lineage>
</organism>
<evidence type="ECO:0000313" key="7">
    <source>
        <dbReference type="Proteomes" id="UP001591681"/>
    </source>
</evidence>
<dbReference type="PANTHER" id="PTHR14002">
    <property type="entry name" value="ENDOGLIN/TGF-BETA RECEPTOR TYPE III"/>
    <property type="match status" value="1"/>
</dbReference>
<evidence type="ECO:0000313" key="6">
    <source>
        <dbReference type="EMBL" id="KAL2078755.1"/>
    </source>
</evidence>
<keyword evidence="4" id="KW-0812">Transmembrane</keyword>
<keyword evidence="1" id="KW-0732">Signal</keyword>
<dbReference type="PROSITE" id="PS51034">
    <property type="entry name" value="ZP_2"/>
    <property type="match status" value="1"/>
</dbReference>
<dbReference type="InterPro" id="IPR001507">
    <property type="entry name" value="ZP_dom"/>
</dbReference>
<dbReference type="Gene3D" id="2.60.40.3210">
    <property type="entry name" value="Zona pellucida, ZP-N domain"/>
    <property type="match status" value="1"/>
</dbReference>
<accession>A0ABD1IUV6</accession>
<keyword evidence="4" id="KW-0472">Membrane</keyword>
<dbReference type="InterPro" id="IPR042235">
    <property type="entry name" value="ZP-C_dom"/>
</dbReference>
<name>A0ABD1IUV6_9TELE</name>
<keyword evidence="7" id="KW-1185">Reference proteome</keyword>
<dbReference type="Proteomes" id="UP001591681">
    <property type="component" value="Unassembled WGS sequence"/>
</dbReference>
<dbReference type="PRINTS" id="PR00023">
    <property type="entry name" value="ZPELLUCIDA"/>
</dbReference>
<dbReference type="SMART" id="SM00241">
    <property type="entry name" value="ZP"/>
    <property type="match status" value="1"/>
</dbReference>
<dbReference type="Pfam" id="PF00100">
    <property type="entry name" value="Zona_pellucida"/>
    <property type="match status" value="1"/>
</dbReference>
<dbReference type="InterPro" id="IPR055355">
    <property type="entry name" value="ZP-C"/>
</dbReference>
<gene>
    <name evidence="6" type="ORF">ACEWY4_026440</name>
</gene>
<keyword evidence="4" id="KW-1133">Transmembrane helix</keyword>
<keyword evidence="2" id="KW-1015">Disulfide bond</keyword>
<comment type="caution">
    <text evidence="6">The sequence shown here is derived from an EMBL/GenBank/DDBJ whole genome shotgun (WGS) entry which is preliminary data.</text>
</comment>
<feature type="transmembrane region" description="Helical" evidence="4">
    <location>
        <begin position="316"/>
        <end position="336"/>
    </location>
</feature>
<dbReference type="EMBL" id="JBHFQA010000023">
    <property type="protein sequence ID" value="KAL2078755.1"/>
    <property type="molecule type" value="Genomic_DNA"/>
</dbReference>
<keyword evidence="3" id="KW-0325">Glycoprotein</keyword>
<evidence type="ECO:0000256" key="1">
    <source>
        <dbReference type="ARBA" id="ARBA00022729"/>
    </source>
</evidence>